<evidence type="ECO:0000256" key="1">
    <source>
        <dbReference type="SAM" id="Phobius"/>
    </source>
</evidence>
<sequence>MAIQGASAPVTIFRNRPRVLLLFVVLALIFIVQGIATAGYFAFFDDGAGFQFAGIGLALFVILIGVLFGGYALIRIRDRHAPIAIDSNGLQDQIISSRPIPWSDIRNLRIFPSPRGGPSIVFDLAETAEIQAGVYRRALIEAGLNRAAGGYSYHLHPAGTDASIESLIAAIRPFAAIDGA</sequence>
<dbReference type="AlphaFoldDB" id="A0A1G6CP28"/>
<keyword evidence="1" id="KW-1133">Transmembrane helix</keyword>
<organism evidence="2 3">
    <name type="scientific">Bauldia litoralis</name>
    <dbReference type="NCBI Taxonomy" id="665467"/>
    <lineage>
        <taxon>Bacteria</taxon>
        <taxon>Pseudomonadati</taxon>
        <taxon>Pseudomonadota</taxon>
        <taxon>Alphaproteobacteria</taxon>
        <taxon>Hyphomicrobiales</taxon>
        <taxon>Kaistiaceae</taxon>
        <taxon>Bauldia</taxon>
    </lineage>
</organism>
<dbReference type="InterPro" id="IPR036259">
    <property type="entry name" value="MFS_trans_sf"/>
</dbReference>
<evidence type="ECO:0000313" key="2">
    <source>
        <dbReference type="EMBL" id="SDB34604.1"/>
    </source>
</evidence>
<accession>A0A1G6CP28</accession>
<keyword evidence="3" id="KW-1185">Reference proteome</keyword>
<name>A0A1G6CP28_9HYPH</name>
<feature type="transmembrane region" description="Helical" evidence="1">
    <location>
        <begin position="20"/>
        <end position="43"/>
    </location>
</feature>
<proteinExistence type="predicted"/>
<keyword evidence="1" id="KW-0472">Membrane</keyword>
<reference evidence="2 3" key="1">
    <citation type="submission" date="2016-10" db="EMBL/GenBank/DDBJ databases">
        <authorList>
            <person name="de Groot N.N."/>
        </authorList>
    </citation>
    <scope>NUCLEOTIDE SEQUENCE [LARGE SCALE GENOMIC DNA]</scope>
    <source>
        <strain evidence="2 3">ATCC 35022</strain>
    </source>
</reference>
<dbReference type="SUPFAM" id="SSF103473">
    <property type="entry name" value="MFS general substrate transporter"/>
    <property type="match status" value="1"/>
</dbReference>
<feature type="transmembrane region" description="Helical" evidence="1">
    <location>
        <begin position="49"/>
        <end position="74"/>
    </location>
</feature>
<keyword evidence="1" id="KW-0812">Transmembrane</keyword>
<dbReference type="EMBL" id="FMXQ01000005">
    <property type="protein sequence ID" value="SDB34604.1"/>
    <property type="molecule type" value="Genomic_DNA"/>
</dbReference>
<gene>
    <name evidence="2" type="ORF">SAMN02982931_02558</name>
</gene>
<protein>
    <recommendedName>
        <fullName evidence="4">PH domain-containing protein</fullName>
    </recommendedName>
</protein>
<evidence type="ECO:0008006" key="4">
    <source>
        <dbReference type="Google" id="ProtNLM"/>
    </source>
</evidence>
<dbReference type="Proteomes" id="UP000199071">
    <property type="component" value="Unassembled WGS sequence"/>
</dbReference>
<dbReference type="RefSeq" id="WP_090876839.1">
    <property type="nucleotide sequence ID" value="NZ_FMXQ01000005.1"/>
</dbReference>
<evidence type="ECO:0000313" key="3">
    <source>
        <dbReference type="Proteomes" id="UP000199071"/>
    </source>
</evidence>
<dbReference type="STRING" id="665467.SAMN02982931_02558"/>